<comment type="caution">
    <text evidence="1">The sequence shown here is derived from an EMBL/GenBank/DDBJ whole genome shotgun (WGS) entry which is preliminary data.</text>
</comment>
<dbReference type="Gene3D" id="1.10.260.40">
    <property type="entry name" value="lambda repressor-like DNA-binding domains"/>
    <property type="match status" value="1"/>
</dbReference>
<sequence length="229" mass="25008">MNEVLRRAMYDAGFTEVDLSVELSVDPKTVRNWMRGQVPHPGSRIALAAALGVEAEVLWPRLDATLPGAGKPSDLAAVYPRRSGITRSDWLAFFAAGRTDIALLASASDLLLQDAEVVQLLAAKSEGGARVRVVLASEQPGSSSSLRRLHPLMQAGIVELRLHDDAGMYNSIYISDDQLLVNQRAYGVSDSESPVYHYRRSEHGEMFGTYVNSFEMIWSASRENVSASG</sequence>
<dbReference type="EMBL" id="SMKA01000004">
    <property type="protein sequence ID" value="TDC34986.1"/>
    <property type="molecule type" value="Genomic_DNA"/>
</dbReference>
<proteinExistence type="predicted"/>
<name>A0A4R4QGZ1_9ACTN</name>
<evidence type="ECO:0000313" key="2">
    <source>
        <dbReference type="Proteomes" id="UP000295075"/>
    </source>
</evidence>
<reference evidence="1 2" key="1">
    <citation type="submission" date="2019-03" db="EMBL/GenBank/DDBJ databases">
        <title>Draft genome sequences of novel Actinobacteria.</title>
        <authorList>
            <person name="Sahin N."/>
            <person name="Ay H."/>
            <person name="Saygin H."/>
        </authorList>
    </citation>
    <scope>NUCLEOTIDE SEQUENCE [LARGE SCALE GENOMIC DNA]</scope>
    <source>
        <strain evidence="1 2">JCM 30547</strain>
    </source>
</reference>
<protein>
    <submittedName>
        <fullName evidence="1">XRE family transcriptional regulator</fullName>
    </submittedName>
</protein>
<dbReference type="InterPro" id="IPR010982">
    <property type="entry name" value="Lambda_DNA-bd_dom_sf"/>
</dbReference>
<dbReference type="Proteomes" id="UP000295075">
    <property type="component" value="Unassembled WGS sequence"/>
</dbReference>
<organism evidence="1 2">
    <name type="scientific">Kribbella albertanoniae</name>
    <dbReference type="NCBI Taxonomy" id="1266829"/>
    <lineage>
        <taxon>Bacteria</taxon>
        <taxon>Bacillati</taxon>
        <taxon>Actinomycetota</taxon>
        <taxon>Actinomycetes</taxon>
        <taxon>Propionibacteriales</taxon>
        <taxon>Kribbellaceae</taxon>
        <taxon>Kribbella</taxon>
    </lineage>
</organism>
<dbReference type="OrthoDB" id="8438314at2"/>
<gene>
    <name evidence="1" type="ORF">E1261_02055</name>
</gene>
<dbReference type="GO" id="GO:0003677">
    <property type="term" value="F:DNA binding"/>
    <property type="evidence" value="ECO:0007669"/>
    <property type="project" value="InterPro"/>
</dbReference>
<evidence type="ECO:0000313" key="1">
    <source>
        <dbReference type="EMBL" id="TDC34986.1"/>
    </source>
</evidence>
<dbReference type="AlphaFoldDB" id="A0A4R4QGZ1"/>
<dbReference type="SUPFAM" id="SSF47413">
    <property type="entry name" value="lambda repressor-like DNA-binding domains"/>
    <property type="match status" value="1"/>
</dbReference>
<keyword evidence="2" id="KW-1185">Reference proteome</keyword>
<accession>A0A4R4QGZ1</accession>